<dbReference type="InterPro" id="IPR024674">
    <property type="entry name" value="HpaB/PvcC/4-BUDH_N"/>
</dbReference>
<dbReference type="InterPro" id="IPR012687">
    <property type="entry name" value="HpaB_Deino-type"/>
</dbReference>
<evidence type="ECO:0000256" key="2">
    <source>
        <dbReference type="ARBA" id="ARBA00022827"/>
    </source>
</evidence>
<dbReference type="Proteomes" id="UP000031972">
    <property type="component" value="Unassembled WGS sequence"/>
</dbReference>
<sequence>MGAIKGSEYINRINQMKNHVWIDGSRVKGDISVHPAFKGVMKSQAALYDLQHKKSITEMMTFRSPLTGKRVGASFLLPTSKEDLLQRRLMIQEWARSHAGMMGRSPDYMNTVLVSLVASSYLLEEKENCFPEHIVSLFEKARENDWSFTHTFIDPQVNRAPYQYSNESDEIIAAKIVDRTDKGIILHGAKLLATQGGMTDEIIVYSPAGMLNSDYSYSFSIPSNTKGLKFICRPPFCRTESTFDSPLGARFEESDALVVFDHVLVPWDRVFHHSNIEATDTLSKKGAYAQLALHQVASRQVVKVEFILGVAQLMVDSISIGDYLHVRDKISEIIIALETMKALVVASETGASTDHGYMLPDINPLYAAINLFPRLYPRLTEILQLLGASGLVSIPTEADFHSEIQKDLNQYLQSKSKDATSRVKIFRLAWDTCMSEFGSRQTLYERFFFGDPVRLSSSLYQIYERKALTKRVEEQFLIDPE</sequence>
<keyword evidence="1" id="KW-0285">Flavoprotein</keyword>
<keyword evidence="2 4" id="KW-0274">FAD</keyword>
<dbReference type="InterPro" id="IPR036250">
    <property type="entry name" value="AcylCo_DH-like_C"/>
</dbReference>
<dbReference type="NCBIfam" id="TIGR02309">
    <property type="entry name" value="HpaB-1"/>
    <property type="match status" value="1"/>
</dbReference>
<dbReference type="InterPro" id="IPR046373">
    <property type="entry name" value="Acyl-CoA_Oxase/DH_mid-dom_sf"/>
</dbReference>
<dbReference type="Gene3D" id="1.20.140.10">
    <property type="entry name" value="Butyryl-CoA Dehydrogenase, subunit A, domain 3"/>
    <property type="match status" value="1"/>
</dbReference>
<keyword evidence="3" id="KW-0560">Oxidoreductase</keyword>
<gene>
    <name evidence="7" type="ORF">KR50_14760</name>
</gene>
<dbReference type="PATRIC" id="fig|220754.4.peg.1501"/>
<dbReference type="EMBL" id="JXRR01000013">
    <property type="protein sequence ID" value="KIL48440.1"/>
    <property type="molecule type" value="Genomic_DNA"/>
</dbReference>
<dbReference type="Gene3D" id="1.10.3140.10">
    <property type="entry name" value="4-hydroxybutyryl-coa dehydratase, domain 1"/>
    <property type="match status" value="1"/>
</dbReference>
<dbReference type="Pfam" id="PF11794">
    <property type="entry name" value="HpaB_N"/>
    <property type="match status" value="1"/>
</dbReference>
<dbReference type="OrthoDB" id="9785230at2"/>
<accession>A0A0C2RDU9</accession>
<feature type="domain" description="HpaB/PvcC/4-BUDH C-terminal" evidence="5">
    <location>
        <begin position="285"/>
        <end position="474"/>
    </location>
</feature>
<dbReference type="PANTHER" id="PTHR36117:SF3">
    <property type="entry name" value="4-HYDROXYPHENYLACETATE 3-MONOOXYGENASE-RELATED"/>
    <property type="match status" value="1"/>
</dbReference>
<evidence type="ECO:0000313" key="7">
    <source>
        <dbReference type="EMBL" id="KIL48440.1"/>
    </source>
</evidence>
<evidence type="ECO:0000256" key="3">
    <source>
        <dbReference type="ARBA" id="ARBA00023002"/>
    </source>
</evidence>
<evidence type="ECO:0000313" key="8">
    <source>
        <dbReference type="Proteomes" id="UP000031972"/>
    </source>
</evidence>
<name>A0A0C2RDU9_9BACL</name>
<keyword evidence="8" id="KW-1185">Reference proteome</keyword>
<dbReference type="InterPro" id="IPR009100">
    <property type="entry name" value="AcylCoA_DH/oxidase_NM_dom_sf"/>
</dbReference>
<evidence type="ECO:0000259" key="5">
    <source>
        <dbReference type="Pfam" id="PF03241"/>
    </source>
</evidence>
<evidence type="ECO:0000259" key="6">
    <source>
        <dbReference type="Pfam" id="PF11794"/>
    </source>
</evidence>
<evidence type="ECO:0000256" key="1">
    <source>
        <dbReference type="ARBA" id="ARBA00022630"/>
    </source>
</evidence>
<dbReference type="RefSeq" id="WP_041056643.1">
    <property type="nucleotide sequence ID" value="NZ_JXRR01000013.1"/>
</dbReference>
<dbReference type="GO" id="GO:0010124">
    <property type="term" value="P:phenylacetate catabolic process"/>
    <property type="evidence" value="ECO:0007669"/>
    <property type="project" value="InterPro"/>
</dbReference>
<evidence type="ECO:0000256" key="4">
    <source>
        <dbReference type="PIRSR" id="PIRSR000331-2"/>
    </source>
</evidence>
<dbReference type="InterPro" id="IPR004925">
    <property type="entry name" value="HpaB/PvcC/4-BUDH"/>
</dbReference>
<dbReference type="Pfam" id="PF03241">
    <property type="entry name" value="HpaB"/>
    <property type="match status" value="1"/>
</dbReference>
<dbReference type="PIRSF" id="PIRSF000331">
    <property type="entry name" value="HpaA_HpaB"/>
    <property type="match status" value="1"/>
</dbReference>
<feature type="domain" description="HpaB/PvcC/4-BUDH N-terminal" evidence="6">
    <location>
        <begin position="6"/>
        <end position="271"/>
    </location>
</feature>
<keyword evidence="7" id="KW-0503">Monooxygenase</keyword>
<proteinExistence type="predicted"/>
<dbReference type="SUPFAM" id="SSF47203">
    <property type="entry name" value="Acyl-CoA dehydrogenase C-terminal domain-like"/>
    <property type="match status" value="1"/>
</dbReference>
<reference evidence="7 8" key="1">
    <citation type="submission" date="2015-01" db="EMBL/GenBank/DDBJ databases">
        <title>Jeotgalibacillus campisalis genome sequencing.</title>
        <authorList>
            <person name="Goh K.M."/>
            <person name="Chan K.-G."/>
            <person name="Yaakop A.S."/>
            <person name="Ee R."/>
            <person name="Gan H.M."/>
            <person name="Chan C.S."/>
        </authorList>
    </citation>
    <scope>NUCLEOTIDE SEQUENCE [LARGE SCALE GENOMIC DNA]</scope>
    <source>
        <strain evidence="7 8">SF-57</strain>
    </source>
</reference>
<dbReference type="PANTHER" id="PTHR36117">
    <property type="entry name" value="4-HYDROXYPHENYLACETATE 3-MONOOXYGENASE-RELATED"/>
    <property type="match status" value="1"/>
</dbReference>
<protein>
    <submittedName>
        <fullName evidence="7">4-hydroxyphenylacetate 3-monooxygenase</fullName>
    </submittedName>
</protein>
<feature type="binding site" evidence="4">
    <location>
        <begin position="451"/>
        <end position="454"/>
    </location>
    <ligand>
        <name>FAD</name>
        <dbReference type="ChEBI" id="CHEBI:57692"/>
    </ligand>
</feature>
<organism evidence="7 8">
    <name type="scientific">Jeotgalibacillus campisalis</name>
    <dbReference type="NCBI Taxonomy" id="220754"/>
    <lineage>
        <taxon>Bacteria</taxon>
        <taxon>Bacillati</taxon>
        <taxon>Bacillota</taxon>
        <taxon>Bacilli</taxon>
        <taxon>Bacillales</taxon>
        <taxon>Caryophanaceae</taxon>
        <taxon>Jeotgalibacillus</taxon>
    </lineage>
</organism>
<feature type="binding site" evidence="4">
    <location>
        <position position="194"/>
    </location>
    <ligand>
        <name>FAD</name>
        <dbReference type="ChEBI" id="CHEBI:57692"/>
    </ligand>
</feature>
<dbReference type="Gene3D" id="2.40.110.10">
    <property type="entry name" value="Butyryl-CoA Dehydrogenase, subunit A, domain 2"/>
    <property type="match status" value="1"/>
</dbReference>
<dbReference type="InterPro" id="IPR024719">
    <property type="entry name" value="HpaB/PvcC/4-BUDH_C"/>
</dbReference>
<dbReference type="GO" id="GO:0050660">
    <property type="term" value="F:flavin adenine dinucleotide binding"/>
    <property type="evidence" value="ECO:0007669"/>
    <property type="project" value="InterPro"/>
</dbReference>
<dbReference type="SUPFAM" id="SSF56645">
    <property type="entry name" value="Acyl-CoA dehydrogenase NM domain-like"/>
    <property type="match status" value="1"/>
</dbReference>
<comment type="caution">
    <text evidence="7">The sequence shown here is derived from an EMBL/GenBank/DDBJ whole genome shotgun (WGS) entry which is preliminary data.</text>
</comment>
<dbReference type="GO" id="GO:0016712">
    <property type="term" value="F:oxidoreductase activity, acting on paired donors, with incorporation or reduction of molecular oxygen, reduced flavin or flavoprotein as one donor, and incorporation of one atom of oxygen"/>
    <property type="evidence" value="ECO:0007669"/>
    <property type="project" value="InterPro"/>
</dbReference>
<dbReference type="GO" id="GO:0016627">
    <property type="term" value="F:oxidoreductase activity, acting on the CH-CH group of donors"/>
    <property type="evidence" value="ECO:0007669"/>
    <property type="project" value="InterPro"/>
</dbReference>
<dbReference type="AlphaFoldDB" id="A0A0C2RDU9"/>
<feature type="binding site" evidence="4">
    <location>
        <begin position="156"/>
        <end position="159"/>
    </location>
    <ligand>
        <name>FAD</name>
        <dbReference type="ChEBI" id="CHEBI:57692"/>
    </ligand>
</feature>